<reference evidence="1 2" key="1">
    <citation type="journal article" date="2019" name="Nat. Ecol. Evol.">
        <title>Megaphylogeny resolves global patterns of mushroom evolution.</title>
        <authorList>
            <person name="Varga T."/>
            <person name="Krizsan K."/>
            <person name="Foldi C."/>
            <person name="Dima B."/>
            <person name="Sanchez-Garcia M."/>
            <person name="Sanchez-Ramirez S."/>
            <person name="Szollosi G.J."/>
            <person name="Szarkandi J.G."/>
            <person name="Papp V."/>
            <person name="Albert L."/>
            <person name="Andreopoulos W."/>
            <person name="Angelini C."/>
            <person name="Antonin V."/>
            <person name="Barry K.W."/>
            <person name="Bougher N.L."/>
            <person name="Buchanan P."/>
            <person name="Buyck B."/>
            <person name="Bense V."/>
            <person name="Catcheside P."/>
            <person name="Chovatia M."/>
            <person name="Cooper J."/>
            <person name="Damon W."/>
            <person name="Desjardin D."/>
            <person name="Finy P."/>
            <person name="Geml J."/>
            <person name="Haridas S."/>
            <person name="Hughes K."/>
            <person name="Justo A."/>
            <person name="Karasinski D."/>
            <person name="Kautmanova I."/>
            <person name="Kiss B."/>
            <person name="Kocsube S."/>
            <person name="Kotiranta H."/>
            <person name="LaButti K.M."/>
            <person name="Lechner B.E."/>
            <person name="Liimatainen K."/>
            <person name="Lipzen A."/>
            <person name="Lukacs Z."/>
            <person name="Mihaltcheva S."/>
            <person name="Morgado L.N."/>
            <person name="Niskanen T."/>
            <person name="Noordeloos M.E."/>
            <person name="Ohm R.A."/>
            <person name="Ortiz-Santana B."/>
            <person name="Ovrebo C."/>
            <person name="Racz N."/>
            <person name="Riley R."/>
            <person name="Savchenko A."/>
            <person name="Shiryaev A."/>
            <person name="Soop K."/>
            <person name="Spirin V."/>
            <person name="Szebenyi C."/>
            <person name="Tomsovsky M."/>
            <person name="Tulloss R.E."/>
            <person name="Uehling J."/>
            <person name="Grigoriev I.V."/>
            <person name="Vagvolgyi C."/>
            <person name="Papp T."/>
            <person name="Martin F.M."/>
            <person name="Miettinen O."/>
            <person name="Hibbett D.S."/>
            <person name="Nagy L.G."/>
        </authorList>
    </citation>
    <scope>NUCLEOTIDE SEQUENCE [LARGE SCALE GENOMIC DNA]</scope>
    <source>
        <strain evidence="1 2">NL-1719</strain>
    </source>
</reference>
<dbReference type="Proteomes" id="UP000308600">
    <property type="component" value="Unassembled WGS sequence"/>
</dbReference>
<protein>
    <submittedName>
        <fullName evidence="1">Uncharacterized protein</fullName>
    </submittedName>
</protein>
<organism evidence="1 2">
    <name type="scientific">Pluteus cervinus</name>
    <dbReference type="NCBI Taxonomy" id="181527"/>
    <lineage>
        <taxon>Eukaryota</taxon>
        <taxon>Fungi</taxon>
        <taxon>Dikarya</taxon>
        <taxon>Basidiomycota</taxon>
        <taxon>Agaricomycotina</taxon>
        <taxon>Agaricomycetes</taxon>
        <taxon>Agaricomycetidae</taxon>
        <taxon>Agaricales</taxon>
        <taxon>Pluteineae</taxon>
        <taxon>Pluteaceae</taxon>
        <taxon>Pluteus</taxon>
    </lineage>
</organism>
<accession>A0ACD3A1W5</accession>
<dbReference type="EMBL" id="ML208922">
    <property type="protein sequence ID" value="TFK59661.1"/>
    <property type="molecule type" value="Genomic_DNA"/>
</dbReference>
<gene>
    <name evidence="1" type="ORF">BDN72DRAFT_905645</name>
</gene>
<sequence>MSDQQPDTTKQDADTQSIPFNSRFRPRRNPSSRHEPPPIRKLESTPYEIPLRTHRLAQKETKREPRILRPLGRLGTIPSSVLGLSLDDPCLSAITEPSEASSSAQTNGLSGHSSQLVNHSNILKSGATSQDATTEKSDSNHLPQIDSPNSSASGDPAGAQTNSMNRTSVYESPRSRTGQILPDVDVASFARSGDSHGNEQTDVDMCTSAPNPSRQDSSAAQSTSSFEQHSIDLSIQSPVFPSEALALSSNATHASSTSSPPIASNISRQALVDPAHQEPPDRASQATQDHLQVEPISITTQTKGGLYRRNVGDTTAPFGASTQSRSIEAAAVPSASTMLPNSGSVITPSVSQDASPSVRHESPRQLPDDIQMEFTPTTPQTDAKPAQTNAEGAMELDAQASVGSDSVDMGVDDHHSTTPSNPGLTSDPLSIQDIFSFKPPEQRGNEDTQIDRSQLFFGEPPASAAAFQALASTPPWVPSSSSILPGLHEAASAIKLGPKSRNSGSLLSKVHRRSVFSTLSKEPHSPPIKKSPIVDLPPVPARSKPQNLRKRKRQLGNDYLPPRDDPPPRSLVNPPPIDVTYLALRMNRRFEVGSIQVPRMSLGDFSPQSVHANILFWLFVRRCPPDLRPSLAPLFTTLRNDGAFVVIPNLPKPDPAVSGSPEPASTTPGSVIPADVVPDPVVHEPRVPGLPEPAPTSPGPVLFNPPSGPTTDSPTISDRAKTGLVVSDPPEPPISDSHPRDGATSPALDSPVAQSKQGGGDVPPTFSATKPLLLPETTVIGPDGNIEHEEDTGRGKNEDMGWSPSSSSPSTDYRFSPEPPESPRQPSMRVEHDDDEYIQRSSQPGPPSGFNRPVGSSSVGRPRGSTLGPTNSSSSKEKVADRCEPVSAFSNRPFLLPHKAGSPTENIARFQFDNLSSLLRNTANQSVEQSAALGRSLSALTASDQELHFALHATAKNVQSNTIQQRQLLDLLASTFLGSNQPNPSVNGQSPNTALNSEPKLDPLRRTFNSKIQQYIANLLKCEKGHVVAEVKRYVSPASINDVISGERSLSLDKWCLDWNEDASSDFNDIAIKLAATGFVNMAKTAWKDELPKYASDHTTVVESMRHHANYILEARKLEVAARKVKARKAAGSLPASGGATPGPSSAGPSSGAGPYHVVPAEDSSGPGPDAELEQITKLLVARRRQRKKKLADKRIELVEVTPQLGRHLQIMKKLGRHAASSDESDHDPVKLKRKAGRNKRTSLDGKEITTDTGKAMFTALQPAWRSKELTSFLWDLDTLHQEASSNAELPLGRAPRGNKARIRSHSNKISNSPPPKGLPRNFYDEDWLAKMQPMTQKKVVGQIANTHDLTLPSNLFGKGKSRQR</sequence>
<proteinExistence type="predicted"/>
<keyword evidence="2" id="KW-1185">Reference proteome</keyword>
<name>A0ACD3A1W5_9AGAR</name>
<evidence type="ECO:0000313" key="2">
    <source>
        <dbReference type="Proteomes" id="UP000308600"/>
    </source>
</evidence>
<evidence type="ECO:0000313" key="1">
    <source>
        <dbReference type="EMBL" id="TFK59661.1"/>
    </source>
</evidence>